<accession>A0A6N2YLE7</accession>
<gene>
    <name evidence="1" type="ORF">CPLFYP93_00299</name>
</gene>
<organism evidence="1">
    <name type="scientific">Clostridium paraputrificum</name>
    <dbReference type="NCBI Taxonomy" id="29363"/>
    <lineage>
        <taxon>Bacteria</taxon>
        <taxon>Bacillati</taxon>
        <taxon>Bacillota</taxon>
        <taxon>Clostridia</taxon>
        <taxon>Eubacteriales</taxon>
        <taxon>Clostridiaceae</taxon>
        <taxon>Clostridium</taxon>
    </lineage>
</organism>
<name>A0A6N2YLE7_9CLOT</name>
<reference evidence="1" key="1">
    <citation type="submission" date="2019-11" db="EMBL/GenBank/DDBJ databases">
        <authorList>
            <person name="Feng L."/>
        </authorList>
    </citation>
    <scope>NUCLEOTIDE SEQUENCE</scope>
    <source>
        <strain evidence="1">CParaputrificumLFYP93</strain>
    </source>
</reference>
<sequence length="78" mass="9152">MRVSYRNPKELATAVKDAIDTYLEDLMSYEELEKKILKMIEVNEERLVKNGNVDRKVSLVLGEERVEIINKIIKDNEK</sequence>
<dbReference type="EMBL" id="CACRTV010000013">
    <property type="protein sequence ID" value="VYT66608.1"/>
    <property type="molecule type" value="Genomic_DNA"/>
</dbReference>
<proteinExistence type="predicted"/>
<dbReference type="InterPro" id="IPR030902">
    <property type="entry name" value="CLB_0814_fam"/>
</dbReference>
<evidence type="ECO:0000313" key="1">
    <source>
        <dbReference type="EMBL" id="VYT66608.1"/>
    </source>
</evidence>
<dbReference type="AlphaFoldDB" id="A0A6N2YLE7"/>
<dbReference type="NCBIfam" id="TIGR04540">
    <property type="entry name" value="CLB_0814_fam"/>
    <property type="match status" value="1"/>
</dbReference>
<protein>
    <submittedName>
        <fullName evidence="1">Uncharacterized protein</fullName>
    </submittedName>
</protein>
<dbReference type="RefSeq" id="WP_156558751.1">
    <property type="nucleotide sequence ID" value="NZ_CACRTV010000013.1"/>
</dbReference>